<sequence>MELHLIRHPRPDVLPGVCYGQSDVGLAEPADAVAARLRPLLPERFALHASPLARARLLAVELGAPVLDDRLKEMHFGEWELRPYAELGPAIDTWATDPLGFRAPGGESAHDMSARVLQWLDTLLATPPADPVVVVAHGGPLRAIAGHLLGLPAERWLSLDFACGHATRIDVEEWGVVLKWFNR</sequence>
<dbReference type="SUPFAM" id="SSF53254">
    <property type="entry name" value="Phosphoglycerate mutase-like"/>
    <property type="match status" value="1"/>
</dbReference>
<proteinExistence type="predicted"/>
<accession>A0A1N7A5Z7</accession>
<dbReference type="SMART" id="SM00855">
    <property type="entry name" value="PGAM"/>
    <property type="match status" value="1"/>
</dbReference>
<dbReference type="Proteomes" id="UP000186819">
    <property type="component" value="Unassembled WGS sequence"/>
</dbReference>
<dbReference type="RefSeq" id="WP_076603531.1">
    <property type="nucleotide sequence ID" value="NZ_FTMD01000013.1"/>
</dbReference>
<organism evidence="1 2">
    <name type="scientific">Aromatoleum tolulyticum</name>
    <dbReference type="NCBI Taxonomy" id="34027"/>
    <lineage>
        <taxon>Bacteria</taxon>
        <taxon>Pseudomonadati</taxon>
        <taxon>Pseudomonadota</taxon>
        <taxon>Betaproteobacteria</taxon>
        <taxon>Rhodocyclales</taxon>
        <taxon>Rhodocyclaceae</taxon>
        <taxon>Aromatoleum</taxon>
    </lineage>
</organism>
<dbReference type="Gene3D" id="3.40.50.1240">
    <property type="entry name" value="Phosphoglycerate mutase-like"/>
    <property type="match status" value="1"/>
</dbReference>
<evidence type="ECO:0000313" key="1">
    <source>
        <dbReference type="EMBL" id="SIR34514.1"/>
    </source>
</evidence>
<dbReference type="InterPro" id="IPR029033">
    <property type="entry name" value="His_PPase_superfam"/>
</dbReference>
<dbReference type="AlphaFoldDB" id="A0A1N7A5Z7"/>
<reference evidence="2" key="1">
    <citation type="submission" date="2017-01" db="EMBL/GenBank/DDBJ databases">
        <authorList>
            <person name="Varghese N."/>
            <person name="Submissions S."/>
        </authorList>
    </citation>
    <scope>NUCLEOTIDE SEQUENCE [LARGE SCALE GENOMIC DNA]</scope>
    <source>
        <strain evidence="2">ATCC 51758</strain>
    </source>
</reference>
<dbReference type="EMBL" id="FTMD01000013">
    <property type="protein sequence ID" value="SIR34514.1"/>
    <property type="molecule type" value="Genomic_DNA"/>
</dbReference>
<keyword evidence="2" id="KW-1185">Reference proteome</keyword>
<dbReference type="STRING" id="34027.SAMN05421829_113102"/>
<protein>
    <submittedName>
        <fullName evidence="1">Alpha-ribazole phosphatase</fullName>
    </submittedName>
</protein>
<dbReference type="OrthoDB" id="5296884at2"/>
<gene>
    <name evidence="1" type="ORF">SAMN05421829_113102</name>
</gene>
<name>A0A1N7A5Z7_9RHOO</name>
<dbReference type="InterPro" id="IPR013078">
    <property type="entry name" value="His_Pase_superF_clade-1"/>
</dbReference>
<dbReference type="Pfam" id="PF00300">
    <property type="entry name" value="His_Phos_1"/>
    <property type="match status" value="1"/>
</dbReference>
<dbReference type="CDD" id="cd07067">
    <property type="entry name" value="HP_PGM_like"/>
    <property type="match status" value="1"/>
</dbReference>
<evidence type="ECO:0000313" key="2">
    <source>
        <dbReference type="Proteomes" id="UP000186819"/>
    </source>
</evidence>